<keyword evidence="2" id="KW-1185">Reference proteome</keyword>
<sequence length="184" mass="21946">MIDEIDWLNWWRSGFVTDIHESWESLPWFDLSEREQMRLYQDSPSAVRALCQIPVAKVIAPDTRTLKYIDLSPVREKAMLKLVSSLCNHQYTHLSIQDQRWCERIIKGIRPETFLPTGIDYRRPAYLYSLTQKMFVDPVWQRLRLRFNREEVLECEERGLIISAGSLNRARALFDAALWRMERK</sequence>
<proteinExistence type="predicted"/>
<dbReference type="Proteomes" id="UP001515780">
    <property type="component" value="Unassembled WGS sequence"/>
</dbReference>
<protein>
    <submittedName>
        <fullName evidence="1">Uncharacterized protein</fullName>
    </submittedName>
</protein>
<dbReference type="EMBL" id="VWXC01000001">
    <property type="protein sequence ID" value="NIG17347.1"/>
    <property type="molecule type" value="Genomic_DNA"/>
</dbReference>
<evidence type="ECO:0000313" key="1">
    <source>
        <dbReference type="EMBL" id="NIG17347.1"/>
    </source>
</evidence>
<organism evidence="1 2">
    <name type="scientific">Candidatus Pantoea communis</name>
    <dbReference type="NCBI Taxonomy" id="2608354"/>
    <lineage>
        <taxon>Bacteria</taxon>
        <taxon>Pseudomonadati</taxon>
        <taxon>Pseudomonadota</taxon>
        <taxon>Gammaproteobacteria</taxon>
        <taxon>Enterobacterales</taxon>
        <taxon>Erwiniaceae</taxon>
        <taxon>Pantoea</taxon>
    </lineage>
</organism>
<accession>A0ABX0RI76</accession>
<name>A0ABX0RI76_9GAMM</name>
<comment type="caution">
    <text evidence="1">The sequence shown here is derived from an EMBL/GenBank/DDBJ whole genome shotgun (WGS) entry which is preliminary data.</text>
</comment>
<gene>
    <name evidence="1" type="ORF">F3J37_01470</name>
</gene>
<reference evidence="1 2" key="1">
    <citation type="journal article" date="2019" name="bioRxiv">
        <title>Bacteria contribute to plant secondary compound degradation in a generalist herbivore system.</title>
        <authorList>
            <person name="Francoeur C.B."/>
            <person name="Khadempour L."/>
            <person name="Moreira-Soto R.D."/>
            <person name="Gotting K."/>
            <person name="Book A.J."/>
            <person name="Pinto-Tomas A.A."/>
            <person name="Keefover-Ring K."/>
            <person name="Currie C.R."/>
        </authorList>
    </citation>
    <scope>NUCLEOTIDE SEQUENCE [LARGE SCALE GENOMIC DNA]</scope>
    <source>
        <strain evidence="1">Al-1710</strain>
    </source>
</reference>
<evidence type="ECO:0000313" key="2">
    <source>
        <dbReference type="Proteomes" id="UP001515780"/>
    </source>
</evidence>
<dbReference type="RefSeq" id="WP_166718817.1">
    <property type="nucleotide sequence ID" value="NZ_VWXC01000001.1"/>
</dbReference>